<keyword evidence="2" id="KW-0812">Transmembrane</keyword>
<feature type="transmembrane region" description="Helical" evidence="2">
    <location>
        <begin position="83"/>
        <end position="105"/>
    </location>
</feature>
<evidence type="ECO:0000256" key="2">
    <source>
        <dbReference type="SAM" id="Phobius"/>
    </source>
</evidence>
<dbReference type="STRING" id="662755.CRES_1484"/>
<keyword evidence="4" id="KW-1185">Reference proteome</keyword>
<gene>
    <name evidence="3" type="ordered locus">CRES_1484</name>
</gene>
<feature type="transmembrane region" description="Helical" evidence="2">
    <location>
        <begin position="277"/>
        <end position="298"/>
    </location>
</feature>
<keyword evidence="2" id="KW-1133">Transmembrane helix</keyword>
<evidence type="ECO:0000313" key="4">
    <source>
        <dbReference type="Proteomes" id="UP000000492"/>
    </source>
</evidence>
<dbReference type="AlphaFoldDB" id="F8DZS4"/>
<proteinExistence type="predicted"/>
<feature type="transmembrane region" description="Helical" evidence="2">
    <location>
        <begin position="356"/>
        <end position="375"/>
    </location>
</feature>
<dbReference type="EMBL" id="CP002857">
    <property type="protein sequence ID" value="AEI09838.1"/>
    <property type="molecule type" value="Genomic_DNA"/>
</dbReference>
<organism evidence="3 4">
    <name type="scientific">Corynebacterium resistens (strain DSM 45100 / JCM 12819 / GTC 2026 / SICGH 158)</name>
    <dbReference type="NCBI Taxonomy" id="662755"/>
    <lineage>
        <taxon>Bacteria</taxon>
        <taxon>Bacillati</taxon>
        <taxon>Actinomycetota</taxon>
        <taxon>Actinomycetes</taxon>
        <taxon>Mycobacteriales</taxon>
        <taxon>Corynebacteriaceae</taxon>
        <taxon>Corynebacterium</taxon>
    </lineage>
</organism>
<name>F8DZS4_CORRG</name>
<accession>F8DZS4</accession>
<feature type="transmembrane region" description="Helical" evidence="2">
    <location>
        <begin position="209"/>
        <end position="228"/>
    </location>
</feature>
<feature type="transmembrane region" description="Helical" evidence="2">
    <location>
        <begin position="240"/>
        <end position="265"/>
    </location>
</feature>
<feature type="transmembrane region" description="Helical" evidence="2">
    <location>
        <begin position="310"/>
        <end position="336"/>
    </location>
</feature>
<evidence type="ECO:0000313" key="3">
    <source>
        <dbReference type="EMBL" id="AEI09838.1"/>
    </source>
</evidence>
<evidence type="ECO:0000256" key="1">
    <source>
        <dbReference type="SAM" id="MobiDB-lite"/>
    </source>
</evidence>
<feature type="transmembrane region" description="Helical" evidence="2">
    <location>
        <begin position="144"/>
        <end position="163"/>
    </location>
</feature>
<dbReference type="HOGENOM" id="CLU_020410_0_0_11"/>
<feature type="compositionally biased region" description="Polar residues" evidence="1">
    <location>
        <begin position="10"/>
        <end position="32"/>
    </location>
</feature>
<dbReference type="eggNOG" id="COG0815">
    <property type="taxonomic scope" value="Bacteria"/>
</dbReference>
<sequence>MGSPPPATDGSGTSGKTSAFTPPATSDAPNQFSAEQLSTAIGKSAPNADSSLLERLFSPYDGHLMPGSGAVQLAVAHVAPLSWWLPAVSILLTTMVTTALWYVVVRRAIHLGASPRVALVIFAGLCTSPFLSAAAGWWSASLNALAWQLAAAAIALVGLRPAIRPRTMMVSFVAIQLGALLFTEKALSLIAVTALVVWARVQRERRPQLFALLIGPFMLTVGWAALYLSVVDFHTAEGGFAVTSAIPKALVTVIIPGMLGGPWVWDRWHPGSPFGNLPLGVGLIVTTLVLATLTLAGWRSVRSRAKITRRVFWTCSCVAGSSLAYLAVVLVFMIRARTSSGTTDLLPRTAHYYADWWTFTLIAVLVAAIVLSGLSGRSQDFSVRRPTPHPSPFAVGLGPTIAATLLAISASVSTVTWTVAWRDDPTGQYLSNLQRTVVSPHAKGLVPPLLNQPARIDVLNPLLHPYNSVNALTGIPVATHTTQPKVVNANGELVDAGVLKVASNKQGSDPQCGTRITAGQPKLVMLDQPLAFGDWTWEFNAAATSDTNVRITMPNGLQSSSEVAKRAVTVPVGTKPETRWVRLNGVGGTIAVTVVGSPGTSVCLGQGAIGPLLPAHRG</sequence>
<reference evidence="3 4" key="1">
    <citation type="journal article" date="2012" name="BMC Genomics">
        <title>Complete genome sequence, lifestyle, and multi-drug resistance of the human pathogen Corynebacterium resistens DSM 45100 isolated from blood samples of a leukemia patient.</title>
        <authorList>
            <person name="Schroder J."/>
            <person name="Maus I."/>
            <person name="Meyer K."/>
            <person name="Wordemann S."/>
            <person name="Blom J."/>
            <person name="Jaenicke S."/>
            <person name="Schneider J."/>
            <person name="Trost E."/>
            <person name="Tauch A."/>
        </authorList>
    </citation>
    <scope>NUCLEOTIDE SEQUENCE [LARGE SCALE GENOMIC DNA]</scope>
    <source>
        <strain evidence="4">DSM 45100 / JCM 12819 / CCUG 50093 / GTC 2026 / SICGH 158</strain>
    </source>
</reference>
<dbReference type="KEGG" id="crd:CRES_1484"/>
<protein>
    <submittedName>
        <fullName evidence="3">Membrane protein</fullName>
    </submittedName>
</protein>
<keyword evidence="2" id="KW-0472">Membrane</keyword>
<feature type="region of interest" description="Disordered" evidence="1">
    <location>
        <begin position="1"/>
        <end position="32"/>
    </location>
</feature>
<feature type="transmembrane region" description="Helical" evidence="2">
    <location>
        <begin position="170"/>
        <end position="197"/>
    </location>
</feature>
<feature type="transmembrane region" description="Helical" evidence="2">
    <location>
        <begin position="117"/>
        <end position="138"/>
    </location>
</feature>
<dbReference type="Proteomes" id="UP000000492">
    <property type="component" value="Chromosome"/>
</dbReference>